<keyword evidence="2" id="KW-0812">Transmembrane</keyword>
<feature type="transmembrane region" description="Helical" evidence="2">
    <location>
        <begin position="115"/>
        <end position="139"/>
    </location>
</feature>
<evidence type="ECO:0000256" key="2">
    <source>
        <dbReference type="SAM" id="Phobius"/>
    </source>
</evidence>
<feature type="non-terminal residue" evidence="3">
    <location>
        <position position="216"/>
    </location>
</feature>
<evidence type="ECO:0000256" key="1">
    <source>
        <dbReference type="SAM" id="MobiDB-lite"/>
    </source>
</evidence>
<accession>A0A1Y2H7H7</accession>
<sequence length="216" mass="23505">MPFATYPTRSSPVAHMYADHDHGRHHDRDPNSRVPPPPPHIWRPSSPGSPPVIFSHFTTDYASPSSASPTSPPPFMAAADRESDPSPVQSGRTTSSSSVSSNQPKSSLLATSARLTYLSALFATVLCALLNLVLASYVVKLARDAQRMAKSTRVSVRKAKMLVDLWSRKWRMVRVVKRVVPWPVLWVVGMVVKQSQSRVARTTGGAAARAPGVKKG</sequence>
<evidence type="ECO:0000313" key="3">
    <source>
        <dbReference type="EMBL" id="ORZ30465.1"/>
    </source>
</evidence>
<dbReference type="Proteomes" id="UP000193411">
    <property type="component" value="Unassembled WGS sequence"/>
</dbReference>
<dbReference type="AlphaFoldDB" id="A0A1Y2H7H7"/>
<organism evidence="3 4">
    <name type="scientific">Catenaria anguillulae PL171</name>
    <dbReference type="NCBI Taxonomy" id="765915"/>
    <lineage>
        <taxon>Eukaryota</taxon>
        <taxon>Fungi</taxon>
        <taxon>Fungi incertae sedis</taxon>
        <taxon>Blastocladiomycota</taxon>
        <taxon>Blastocladiomycetes</taxon>
        <taxon>Blastocladiales</taxon>
        <taxon>Catenariaceae</taxon>
        <taxon>Catenaria</taxon>
    </lineage>
</organism>
<feature type="compositionally biased region" description="Basic and acidic residues" evidence="1">
    <location>
        <begin position="17"/>
        <end position="31"/>
    </location>
</feature>
<feature type="compositionally biased region" description="Low complexity" evidence="1">
    <location>
        <begin position="86"/>
        <end position="105"/>
    </location>
</feature>
<evidence type="ECO:0000313" key="4">
    <source>
        <dbReference type="Proteomes" id="UP000193411"/>
    </source>
</evidence>
<keyword evidence="2" id="KW-0472">Membrane</keyword>
<keyword evidence="2" id="KW-1133">Transmembrane helix</keyword>
<proteinExistence type="predicted"/>
<keyword evidence="4" id="KW-1185">Reference proteome</keyword>
<name>A0A1Y2H7H7_9FUNG</name>
<reference evidence="3 4" key="1">
    <citation type="submission" date="2016-07" db="EMBL/GenBank/DDBJ databases">
        <title>Pervasive Adenine N6-methylation of Active Genes in Fungi.</title>
        <authorList>
            <consortium name="DOE Joint Genome Institute"/>
            <person name="Mondo S.J."/>
            <person name="Dannebaum R.O."/>
            <person name="Kuo R.C."/>
            <person name="Labutti K."/>
            <person name="Haridas S."/>
            <person name="Kuo A."/>
            <person name="Salamov A."/>
            <person name="Ahrendt S.R."/>
            <person name="Lipzen A."/>
            <person name="Sullivan W."/>
            <person name="Andreopoulos W.B."/>
            <person name="Clum A."/>
            <person name="Lindquist E."/>
            <person name="Daum C."/>
            <person name="Ramamoorthy G.K."/>
            <person name="Gryganskyi A."/>
            <person name="Culley D."/>
            <person name="Magnuson J.K."/>
            <person name="James T.Y."/>
            <person name="O'Malley M.A."/>
            <person name="Stajich J.E."/>
            <person name="Spatafora J.W."/>
            <person name="Visel A."/>
            <person name="Grigoriev I.V."/>
        </authorList>
    </citation>
    <scope>NUCLEOTIDE SEQUENCE [LARGE SCALE GENOMIC DNA]</scope>
    <source>
        <strain evidence="3 4">PL171</strain>
    </source>
</reference>
<comment type="caution">
    <text evidence="3">The sequence shown here is derived from an EMBL/GenBank/DDBJ whole genome shotgun (WGS) entry which is preliminary data.</text>
</comment>
<feature type="region of interest" description="Disordered" evidence="1">
    <location>
        <begin position="1"/>
        <end position="105"/>
    </location>
</feature>
<gene>
    <name evidence="3" type="ORF">BCR44DRAFT_35125</name>
</gene>
<dbReference type="EMBL" id="MCFL01000084">
    <property type="protein sequence ID" value="ORZ30465.1"/>
    <property type="molecule type" value="Genomic_DNA"/>
</dbReference>
<protein>
    <submittedName>
        <fullName evidence="3">Uncharacterized protein</fullName>
    </submittedName>
</protein>